<dbReference type="Proteomes" id="UP000499080">
    <property type="component" value="Unassembled WGS sequence"/>
</dbReference>
<keyword evidence="2" id="KW-1185">Reference proteome</keyword>
<accession>A0A4Y2HL14</accession>
<gene>
    <name evidence="1" type="ORF">AVEN_152216_1</name>
</gene>
<name>A0A4Y2HL14_ARAVE</name>
<evidence type="ECO:0000313" key="1">
    <source>
        <dbReference type="EMBL" id="GBM66017.1"/>
    </source>
</evidence>
<dbReference type="AlphaFoldDB" id="A0A4Y2HL14"/>
<reference evidence="1 2" key="1">
    <citation type="journal article" date="2019" name="Sci. Rep.">
        <title>Orb-weaving spider Araneus ventricosus genome elucidates the spidroin gene catalogue.</title>
        <authorList>
            <person name="Kono N."/>
            <person name="Nakamura H."/>
            <person name="Ohtoshi R."/>
            <person name="Moran D.A.P."/>
            <person name="Shinohara A."/>
            <person name="Yoshida Y."/>
            <person name="Fujiwara M."/>
            <person name="Mori M."/>
            <person name="Tomita M."/>
            <person name="Arakawa K."/>
        </authorList>
    </citation>
    <scope>NUCLEOTIDE SEQUENCE [LARGE SCALE GENOMIC DNA]</scope>
</reference>
<organism evidence="1 2">
    <name type="scientific">Araneus ventricosus</name>
    <name type="common">Orbweaver spider</name>
    <name type="synonym">Epeira ventricosa</name>
    <dbReference type="NCBI Taxonomy" id="182803"/>
    <lineage>
        <taxon>Eukaryota</taxon>
        <taxon>Metazoa</taxon>
        <taxon>Ecdysozoa</taxon>
        <taxon>Arthropoda</taxon>
        <taxon>Chelicerata</taxon>
        <taxon>Arachnida</taxon>
        <taxon>Araneae</taxon>
        <taxon>Araneomorphae</taxon>
        <taxon>Entelegynae</taxon>
        <taxon>Araneoidea</taxon>
        <taxon>Araneidae</taxon>
        <taxon>Araneus</taxon>
    </lineage>
</organism>
<sequence length="104" mass="11506">MSAKQQVQHLKLLAKNKSKVTILRKCPNSVLRAMCECATNVLKGNVPLSKSLKSRLLPYKKVVRKLGTKSLPLYKKRELLTQKGEGFLISAALSVLTSLIDGSR</sequence>
<proteinExistence type="predicted"/>
<evidence type="ECO:0000313" key="2">
    <source>
        <dbReference type="Proteomes" id="UP000499080"/>
    </source>
</evidence>
<dbReference type="OrthoDB" id="6417614at2759"/>
<dbReference type="EMBL" id="BGPR01002002">
    <property type="protein sequence ID" value="GBM66017.1"/>
    <property type="molecule type" value="Genomic_DNA"/>
</dbReference>
<protein>
    <submittedName>
        <fullName evidence="1">Uncharacterized protein</fullName>
    </submittedName>
</protein>
<comment type="caution">
    <text evidence="1">The sequence shown here is derived from an EMBL/GenBank/DDBJ whole genome shotgun (WGS) entry which is preliminary data.</text>
</comment>